<organism evidence="1">
    <name type="scientific">freshwater metagenome</name>
    <dbReference type="NCBI Taxonomy" id="449393"/>
    <lineage>
        <taxon>unclassified sequences</taxon>
        <taxon>metagenomes</taxon>
        <taxon>ecological metagenomes</taxon>
    </lineage>
</organism>
<dbReference type="SUPFAM" id="SSF53474">
    <property type="entry name" value="alpha/beta-Hydrolases"/>
    <property type="match status" value="1"/>
</dbReference>
<dbReference type="AlphaFoldDB" id="A0A6J6L7F0"/>
<protein>
    <submittedName>
        <fullName evidence="1">Unannotated protein</fullName>
    </submittedName>
</protein>
<accession>A0A6J6L7F0</accession>
<dbReference type="EMBL" id="CAEZWU010000002">
    <property type="protein sequence ID" value="CAB4657148.1"/>
    <property type="molecule type" value="Genomic_DNA"/>
</dbReference>
<sequence>MSKRIAIEFSSSTSDVIRGIKLANDGASRVLLVHSLGADLDEFGSLPEKLHARGYEPIAIDLIGHGISDGLSNLPRIREDLLCLIKQLVGDGDSIGLVMSGQLSTIGAHIGVADKVVAQIFVNPELDETIMNQEDRAQSIRLIIHGDDPNIAATKTKKFFSYLLGEKMMVSSLSAHLGLLQLSELSQIQNHVELFLHRYLSQKPETRPVKPTIERAL</sequence>
<reference evidence="1" key="1">
    <citation type="submission" date="2020-05" db="EMBL/GenBank/DDBJ databases">
        <authorList>
            <person name="Chiriac C."/>
            <person name="Salcher M."/>
            <person name="Ghai R."/>
            <person name="Kavagutti S V."/>
        </authorList>
    </citation>
    <scope>NUCLEOTIDE SEQUENCE</scope>
</reference>
<name>A0A6J6L7F0_9ZZZZ</name>
<dbReference type="Gene3D" id="3.40.50.1820">
    <property type="entry name" value="alpha/beta hydrolase"/>
    <property type="match status" value="1"/>
</dbReference>
<dbReference type="InterPro" id="IPR029058">
    <property type="entry name" value="AB_hydrolase_fold"/>
</dbReference>
<proteinExistence type="predicted"/>
<gene>
    <name evidence="1" type="ORF">UFOPK2292_00026</name>
</gene>
<evidence type="ECO:0000313" key="1">
    <source>
        <dbReference type="EMBL" id="CAB4657148.1"/>
    </source>
</evidence>